<organism evidence="1 2">
    <name type="scientific">Daphnia magna</name>
    <dbReference type="NCBI Taxonomy" id="35525"/>
    <lineage>
        <taxon>Eukaryota</taxon>
        <taxon>Metazoa</taxon>
        <taxon>Ecdysozoa</taxon>
        <taxon>Arthropoda</taxon>
        <taxon>Crustacea</taxon>
        <taxon>Branchiopoda</taxon>
        <taxon>Diplostraca</taxon>
        <taxon>Cladocera</taxon>
        <taxon>Anomopoda</taxon>
        <taxon>Daphniidae</taxon>
        <taxon>Daphnia</taxon>
    </lineage>
</organism>
<reference evidence="1 2" key="1">
    <citation type="submission" date="2016-03" db="EMBL/GenBank/DDBJ databases">
        <title>EvidentialGene: Evidence-directed Construction of Genes on Genomes.</title>
        <authorList>
            <person name="Gilbert D.G."/>
            <person name="Choi J.-H."/>
            <person name="Mockaitis K."/>
            <person name="Colbourne J."/>
            <person name="Pfrender M."/>
        </authorList>
    </citation>
    <scope>NUCLEOTIDE SEQUENCE [LARGE SCALE GENOMIC DNA]</scope>
    <source>
        <strain evidence="1 2">Xinb3</strain>
        <tissue evidence="1">Complete organism</tissue>
    </source>
</reference>
<gene>
    <name evidence="1" type="ORF">APZ42_034066</name>
</gene>
<accession>A0A164KEX5</accession>
<evidence type="ECO:0000313" key="2">
    <source>
        <dbReference type="Proteomes" id="UP000076858"/>
    </source>
</evidence>
<evidence type="ECO:0000313" key="1">
    <source>
        <dbReference type="EMBL" id="KZS03204.1"/>
    </source>
</evidence>
<protein>
    <submittedName>
        <fullName evidence="1">Uncharacterized protein</fullName>
    </submittedName>
</protein>
<name>A0A164KEX5_9CRUS</name>
<dbReference type="AlphaFoldDB" id="A0A164KEX5"/>
<proteinExistence type="predicted"/>
<dbReference type="Proteomes" id="UP000076858">
    <property type="component" value="Unassembled WGS sequence"/>
</dbReference>
<keyword evidence="2" id="KW-1185">Reference proteome</keyword>
<sequence length="60" mass="7108">MGLHVAILVSHSGAFFVRNGRNDEALWKREETTIESILRKDEHFRQLAHGRRWRLLLLAR</sequence>
<comment type="caution">
    <text evidence="1">The sequence shown here is derived from an EMBL/GenBank/DDBJ whole genome shotgun (WGS) entry which is preliminary data.</text>
</comment>
<dbReference type="EMBL" id="LRGB01003325">
    <property type="protein sequence ID" value="KZS03204.1"/>
    <property type="molecule type" value="Genomic_DNA"/>
</dbReference>